<dbReference type="PANTHER" id="PTHR43386">
    <property type="entry name" value="OLIGOPEPTIDE TRANSPORT SYSTEM PERMEASE PROTEIN APPC"/>
    <property type="match status" value="1"/>
</dbReference>
<dbReference type="InterPro" id="IPR035906">
    <property type="entry name" value="MetI-like_sf"/>
</dbReference>
<dbReference type="Gene3D" id="1.10.3720.10">
    <property type="entry name" value="MetI-like"/>
    <property type="match status" value="1"/>
</dbReference>
<dbReference type="EMBL" id="JBHTJV010000002">
    <property type="protein sequence ID" value="MFD0915469.1"/>
    <property type="molecule type" value="Genomic_DNA"/>
</dbReference>
<feature type="transmembrane region" description="Helical" evidence="7">
    <location>
        <begin position="278"/>
        <end position="299"/>
    </location>
</feature>
<feature type="transmembrane region" description="Helical" evidence="7">
    <location>
        <begin position="160"/>
        <end position="179"/>
    </location>
</feature>
<evidence type="ECO:0000313" key="9">
    <source>
        <dbReference type="EMBL" id="MFD0915469.1"/>
    </source>
</evidence>
<evidence type="ECO:0000256" key="6">
    <source>
        <dbReference type="ARBA" id="ARBA00023136"/>
    </source>
</evidence>
<sequence>MSETGYSAAAEVGVVRVRRTRWERIKVELRKAPLTAWFGMIVVLLYVLTAIFAPLIAPYGEAEVFPTPYAPWDGTHIFGTDQIGRDVFSRLIYGARNTMGIALATTILSFIIGGGLALVAAIWRGWIDQILSRFVDVLMAIPSLIFALMLLAVFKSSDPITNTLNLIMIIAVLDATRVFRLTRAVALNVVVMDYVEAAKLRGEGTRWIMVREILPNIMPPLVAEFGLRFCFVFLTLAALSYLGVGLQPPTADWGSMVRENAALIQFAQYDLKAGLTPLLPAGAIALLVVGVNFVVDWFLHKTSGLKDEH</sequence>
<evidence type="ECO:0000259" key="8">
    <source>
        <dbReference type="PROSITE" id="PS50928"/>
    </source>
</evidence>
<name>A0ABW3FC67_9HYPH</name>
<feature type="transmembrane region" description="Helical" evidence="7">
    <location>
        <begin position="99"/>
        <end position="122"/>
    </location>
</feature>
<feature type="transmembrane region" description="Helical" evidence="7">
    <location>
        <begin position="134"/>
        <end position="154"/>
    </location>
</feature>
<dbReference type="Pfam" id="PF12911">
    <property type="entry name" value="OppC_N"/>
    <property type="match status" value="1"/>
</dbReference>
<dbReference type="CDD" id="cd06261">
    <property type="entry name" value="TM_PBP2"/>
    <property type="match status" value="1"/>
</dbReference>
<evidence type="ECO:0000256" key="3">
    <source>
        <dbReference type="ARBA" id="ARBA00022475"/>
    </source>
</evidence>
<evidence type="ECO:0000256" key="2">
    <source>
        <dbReference type="ARBA" id="ARBA00022448"/>
    </source>
</evidence>
<comment type="similarity">
    <text evidence="7">Belongs to the binding-protein-dependent transport system permease family.</text>
</comment>
<keyword evidence="5 7" id="KW-1133">Transmembrane helix</keyword>
<dbReference type="Proteomes" id="UP001597101">
    <property type="component" value="Unassembled WGS sequence"/>
</dbReference>
<dbReference type="SUPFAM" id="SSF161098">
    <property type="entry name" value="MetI-like"/>
    <property type="match status" value="1"/>
</dbReference>
<comment type="subcellular location">
    <subcellularLocation>
        <location evidence="1 7">Cell membrane</location>
        <topology evidence="1 7">Multi-pass membrane protein</topology>
    </subcellularLocation>
</comment>
<gene>
    <name evidence="9" type="ORF">ACFQ14_03515</name>
</gene>
<comment type="caution">
    <text evidence="9">The sequence shown here is derived from an EMBL/GenBank/DDBJ whole genome shotgun (WGS) entry which is preliminary data.</text>
</comment>
<evidence type="ECO:0000256" key="1">
    <source>
        <dbReference type="ARBA" id="ARBA00004651"/>
    </source>
</evidence>
<feature type="transmembrane region" description="Helical" evidence="7">
    <location>
        <begin position="34"/>
        <end position="57"/>
    </location>
</feature>
<evidence type="ECO:0000256" key="7">
    <source>
        <dbReference type="RuleBase" id="RU363032"/>
    </source>
</evidence>
<dbReference type="InterPro" id="IPR050366">
    <property type="entry name" value="BP-dependent_transpt_permease"/>
</dbReference>
<keyword evidence="2 7" id="KW-0813">Transport</keyword>
<dbReference type="RefSeq" id="WP_377211310.1">
    <property type="nucleotide sequence ID" value="NZ_JBHTJV010000002.1"/>
</dbReference>
<keyword evidence="6 7" id="KW-0472">Membrane</keyword>
<dbReference type="PROSITE" id="PS50928">
    <property type="entry name" value="ABC_TM1"/>
    <property type="match status" value="1"/>
</dbReference>
<evidence type="ECO:0000256" key="4">
    <source>
        <dbReference type="ARBA" id="ARBA00022692"/>
    </source>
</evidence>
<reference evidence="10" key="1">
    <citation type="journal article" date="2019" name="Int. J. Syst. Evol. Microbiol.">
        <title>The Global Catalogue of Microorganisms (GCM) 10K type strain sequencing project: providing services to taxonomists for standard genome sequencing and annotation.</title>
        <authorList>
            <consortium name="The Broad Institute Genomics Platform"/>
            <consortium name="The Broad Institute Genome Sequencing Center for Infectious Disease"/>
            <person name="Wu L."/>
            <person name="Ma J."/>
        </authorList>
    </citation>
    <scope>NUCLEOTIDE SEQUENCE [LARGE SCALE GENOMIC DNA]</scope>
    <source>
        <strain evidence="10">CCUG 60023</strain>
    </source>
</reference>
<keyword evidence="10" id="KW-1185">Reference proteome</keyword>
<evidence type="ECO:0000256" key="5">
    <source>
        <dbReference type="ARBA" id="ARBA00022989"/>
    </source>
</evidence>
<dbReference type="Pfam" id="PF00528">
    <property type="entry name" value="BPD_transp_1"/>
    <property type="match status" value="1"/>
</dbReference>
<keyword evidence="4 7" id="KW-0812">Transmembrane</keyword>
<feature type="transmembrane region" description="Helical" evidence="7">
    <location>
        <begin position="225"/>
        <end position="244"/>
    </location>
</feature>
<evidence type="ECO:0000313" key="10">
    <source>
        <dbReference type="Proteomes" id="UP001597101"/>
    </source>
</evidence>
<accession>A0ABW3FC67</accession>
<protein>
    <submittedName>
        <fullName evidence="9">ABC transporter permease</fullName>
    </submittedName>
</protein>
<feature type="domain" description="ABC transmembrane type-1" evidence="8">
    <location>
        <begin position="95"/>
        <end position="299"/>
    </location>
</feature>
<dbReference type="PANTHER" id="PTHR43386:SF25">
    <property type="entry name" value="PEPTIDE ABC TRANSPORTER PERMEASE PROTEIN"/>
    <property type="match status" value="1"/>
</dbReference>
<keyword evidence="3" id="KW-1003">Cell membrane</keyword>
<proteinExistence type="inferred from homology"/>
<dbReference type="InterPro" id="IPR000515">
    <property type="entry name" value="MetI-like"/>
</dbReference>
<dbReference type="InterPro" id="IPR025966">
    <property type="entry name" value="OppC_N"/>
</dbReference>
<organism evidence="9 10">
    <name type="scientific">Pseudahrensia aquimaris</name>
    <dbReference type="NCBI Taxonomy" id="744461"/>
    <lineage>
        <taxon>Bacteria</taxon>
        <taxon>Pseudomonadati</taxon>
        <taxon>Pseudomonadota</taxon>
        <taxon>Alphaproteobacteria</taxon>
        <taxon>Hyphomicrobiales</taxon>
        <taxon>Ahrensiaceae</taxon>
        <taxon>Pseudahrensia</taxon>
    </lineage>
</organism>